<sequence length="565" mass="61845">MKRIALIVLAATLLGTAAIAQPGGRMPDPENVVLTQRAAGQQVYGGPTNPQGRSYNFTPTFYIYPDTKLDKAGAEKLLADMNIQPVLDANYGVAIVLNPMGAKYDADKDFEAFVAQFNRNRSGNLKVIGIGAGATFVNQVIAPKAGDHIAGILTVGGQPAKLAKNVDSYGVPAYVSGKKTAAKVAQAYVTLNKAVAAGDHFVNPKEELLTVFSDPTDRALSAVFADAWKKVLGRNYRFNNYKHTYYEGQQFGQFGPYELEPYLDYEALGITRNVVEQASGRQADAPKQLWYEYWPAGLQEGAPAQSVPVVVLLHGNTNDPRTQAETSGFIQVAAKERFFVVEMEWQGSVSYQAMGHDGIETVLYQLFAKYPQLDPSRVYAEGLSAGSMTASALGIKKSHVFTAVGGHSGGIMGGMGGAFPGLNPIWAEATQKRGAVEMPYCSVLGTADNVVPFIRPENWRGNGYLNAWNAYQQMNGMEVIRDLDFSVDPLFGMRLRDRETITTDKGAGIQIETGQLYKGNVPLIKIVAVKDYGHWNFQPTAQIMWDYFKQFRRDPETKKLIYLGK</sequence>
<evidence type="ECO:0000256" key="3">
    <source>
        <dbReference type="SAM" id="SignalP"/>
    </source>
</evidence>
<accession>W0FNI9</accession>
<evidence type="ECO:0000256" key="1">
    <source>
        <dbReference type="ARBA" id="ARBA00022729"/>
    </source>
</evidence>
<keyword evidence="2" id="KW-0378">Hydrolase</keyword>
<dbReference type="GO" id="GO:0005576">
    <property type="term" value="C:extracellular region"/>
    <property type="evidence" value="ECO:0007669"/>
    <property type="project" value="InterPro"/>
</dbReference>
<evidence type="ECO:0000313" key="4">
    <source>
        <dbReference type="EMBL" id="AHF25044.1"/>
    </source>
</evidence>
<keyword evidence="1 3" id="KW-0732">Signal</keyword>
<evidence type="ECO:0000256" key="2">
    <source>
        <dbReference type="ARBA" id="ARBA00022801"/>
    </source>
</evidence>
<feature type="signal peptide" evidence="3">
    <location>
        <begin position="1"/>
        <end position="20"/>
    </location>
</feature>
<dbReference type="Gene3D" id="3.40.50.1820">
    <property type="entry name" value="alpha/beta hydrolase"/>
    <property type="match status" value="1"/>
</dbReference>
<dbReference type="PANTHER" id="PTHR43037">
    <property type="entry name" value="UNNAMED PRODUCT-RELATED"/>
    <property type="match status" value="1"/>
</dbReference>
<proteinExistence type="predicted"/>
<feature type="chain" id="PRO_5004788527" evidence="3">
    <location>
        <begin position="21"/>
        <end position="565"/>
    </location>
</feature>
<dbReference type="InterPro" id="IPR050955">
    <property type="entry name" value="Plant_Biomass_Hydrol_Est"/>
</dbReference>
<dbReference type="SUPFAM" id="SSF53474">
    <property type="entry name" value="alpha/beta-Hydrolases"/>
    <property type="match status" value="1"/>
</dbReference>
<protein>
    <submittedName>
        <fullName evidence="4">Putative esterase, PHB depolymerase</fullName>
    </submittedName>
</protein>
<dbReference type="Pfam" id="PF10503">
    <property type="entry name" value="Esterase_PHB"/>
    <property type="match status" value="1"/>
</dbReference>
<dbReference type="AlphaFoldDB" id="W0FNI9"/>
<dbReference type="PANTHER" id="PTHR43037:SF5">
    <property type="entry name" value="FERULOYL ESTERASE"/>
    <property type="match status" value="1"/>
</dbReference>
<dbReference type="InterPro" id="IPR029058">
    <property type="entry name" value="AB_hydrolase_fold"/>
</dbReference>
<dbReference type="EMBL" id="KC246816">
    <property type="protein sequence ID" value="AHF25044.1"/>
    <property type="molecule type" value="Genomic_DNA"/>
</dbReference>
<dbReference type="GO" id="GO:0016787">
    <property type="term" value="F:hydrolase activity"/>
    <property type="evidence" value="ECO:0007669"/>
    <property type="project" value="UniProtKB-KW"/>
</dbReference>
<dbReference type="InterPro" id="IPR010126">
    <property type="entry name" value="Esterase_phb"/>
</dbReference>
<name>W0FNI9_9BACT</name>
<organism evidence="4">
    <name type="scientific">uncultured bacterium Contig1514</name>
    <dbReference type="NCBI Taxonomy" id="1393445"/>
    <lineage>
        <taxon>Bacteria</taxon>
        <taxon>environmental samples</taxon>
    </lineage>
</organism>
<reference evidence="4" key="1">
    <citation type="journal article" date="2013" name="PLoS ONE">
        <title>Metagenomic insights into the carbohydrate-active enzymes carried by the microorganisms adhering to solid digesta in the rumen of cows.</title>
        <authorList>
            <person name="Wang L."/>
            <person name="Hatem A."/>
            <person name="Catalyurek U.V."/>
            <person name="Morrison M."/>
            <person name="Yu Z."/>
        </authorList>
    </citation>
    <scope>NUCLEOTIDE SEQUENCE</scope>
</reference>